<dbReference type="PANTHER" id="PTHR37423:SF2">
    <property type="entry name" value="MEMBRANE-BOUND LYTIC MUREIN TRANSGLYCOSYLASE C"/>
    <property type="match status" value="1"/>
</dbReference>
<dbReference type="Proteomes" id="UP001216139">
    <property type="component" value="Chromosome"/>
</dbReference>
<dbReference type="RefSeq" id="WP_273631114.1">
    <property type="nucleotide sequence ID" value="NZ_CP117167.1"/>
</dbReference>
<name>A0ABY7T8Z9_9SPHI</name>
<feature type="chain" id="PRO_5047430628" evidence="2">
    <location>
        <begin position="19"/>
        <end position="418"/>
    </location>
</feature>
<dbReference type="CDD" id="cd16894">
    <property type="entry name" value="MltD-like"/>
    <property type="match status" value="1"/>
</dbReference>
<evidence type="ECO:0000313" key="5">
    <source>
        <dbReference type="Proteomes" id="UP001216139"/>
    </source>
</evidence>
<proteinExistence type="inferred from homology"/>
<dbReference type="Gene3D" id="1.10.530.10">
    <property type="match status" value="1"/>
</dbReference>
<dbReference type="Pfam" id="PF01464">
    <property type="entry name" value="SLT"/>
    <property type="match status" value="1"/>
</dbReference>
<dbReference type="EMBL" id="CP117167">
    <property type="protein sequence ID" value="WCT12842.1"/>
    <property type="molecule type" value="Genomic_DNA"/>
</dbReference>
<dbReference type="SMART" id="SM00257">
    <property type="entry name" value="LysM"/>
    <property type="match status" value="1"/>
</dbReference>
<dbReference type="InterPro" id="IPR023346">
    <property type="entry name" value="Lysozyme-like_dom_sf"/>
</dbReference>
<dbReference type="SUPFAM" id="SSF54106">
    <property type="entry name" value="LysM domain"/>
    <property type="match status" value="1"/>
</dbReference>
<comment type="similarity">
    <text evidence="1">Belongs to the transglycosylase Slt family.</text>
</comment>
<evidence type="ECO:0000256" key="1">
    <source>
        <dbReference type="ARBA" id="ARBA00007734"/>
    </source>
</evidence>
<dbReference type="InterPro" id="IPR008258">
    <property type="entry name" value="Transglycosylase_SLT_dom_1"/>
</dbReference>
<dbReference type="InterPro" id="IPR036779">
    <property type="entry name" value="LysM_dom_sf"/>
</dbReference>
<dbReference type="PANTHER" id="PTHR37423">
    <property type="entry name" value="SOLUBLE LYTIC MUREIN TRANSGLYCOSYLASE-RELATED"/>
    <property type="match status" value="1"/>
</dbReference>
<evidence type="ECO:0000256" key="2">
    <source>
        <dbReference type="SAM" id="SignalP"/>
    </source>
</evidence>
<dbReference type="PROSITE" id="PS51782">
    <property type="entry name" value="LYSM"/>
    <property type="match status" value="1"/>
</dbReference>
<gene>
    <name evidence="4" type="ORF">PQO05_02700</name>
</gene>
<sequence>MKFYTVVALVLLSKISLAASGPGMHSDSTVATKAFSVSPLKRDTAKSFTPAAQFANAPGGSMKSRLTAIQKDVPLDYNEFVQSYIDNYTGRRDELGRIMGLSKYYFPIYEKAFREAGIPEEIKFLSIVESALNPNAVSRVGATGPWQFMSTTGRTYGLAINNYVDERRDPIQASYAAAAYIKDAYQEFGDWLLAIAAYNCGKGSVERAIEKGHSMDYWVIRQYLPVETRGYVPAYIAVAYLMNYYEQHRITPQVCALPLQTDTVTVNKFVSFSNVSRVLNITTDQLVSLNPSYRMMVVNGTAAAPRKLIIPKIQTEKFKVFYDALNNNALSVPPMAVVNTQEVDAGGIDAMPAYHTVKKSESLADIADKFGIELNDLIAWNHLHGNKATPGQTLKLQDGSTGAAMASKVTKPAIAAGL</sequence>
<keyword evidence="5" id="KW-1185">Reference proteome</keyword>
<feature type="domain" description="LysM" evidence="3">
    <location>
        <begin position="353"/>
        <end position="396"/>
    </location>
</feature>
<evidence type="ECO:0000313" key="4">
    <source>
        <dbReference type="EMBL" id="WCT12842.1"/>
    </source>
</evidence>
<accession>A0ABY7T8Z9</accession>
<feature type="signal peptide" evidence="2">
    <location>
        <begin position="1"/>
        <end position="18"/>
    </location>
</feature>
<reference evidence="4 5" key="1">
    <citation type="submission" date="2023-02" db="EMBL/GenBank/DDBJ databases">
        <title>Genome sequence of Mucilaginibacter jinjuensis strain KACC 16571.</title>
        <authorList>
            <person name="Kim S."/>
            <person name="Heo J."/>
            <person name="Kwon S.-W."/>
        </authorList>
    </citation>
    <scope>NUCLEOTIDE SEQUENCE [LARGE SCALE GENOMIC DNA]</scope>
    <source>
        <strain evidence="4 5">KACC 16571</strain>
    </source>
</reference>
<dbReference type="CDD" id="cd00118">
    <property type="entry name" value="LysM"/>
    <property type="match status" value="1"/>
</dbReference>
<organism evidence="4 5">
    <name type="scientific">Mucilaginibacter jinjuensis</name>
    <dbReference type="NCBI Taxonomy" id="1176721"/>
    <lineage>
        <taxon>Bacteria</taxon>
        <taxon>Pseudomonadati</taxon>
        <taxon>Bacteroidota</taxon>
        <taxon>Sphingobacteriia</taxon>
        <taxon>Sphingobacteriales</taxon>
        <taxon>Sphingobacteriaceae</taxon>
        <taxon>Mucilaginibacter</taxon>
    </lineage>
</organism>
<dbReference type="Pfam" id="PF01476">
    <property type="entry name" value="LysM"/>
    <property type="match status" value="1"/>
</dbReference>
<dbReference type="InterPro" id="IPR018392">
    <property type="entry name" value="LysM"/>
</dbReference>
<evidence type="ECO:0000259" key="3">
    <source>
        <dbReference type="PROSITE" id="PS51782"/>
    </source>
</evidence>
<dbReference type="SUPFAM" id="SSF53955">
    <property type="entry name" value="Lysozyme-like"/>
    <property type="match status" value="1"/>
</dbReference>
<protein>
    <submittedName>
        <fullName evidence="4">Transglycosylase SLT domain-containing protein</fullName>
    </submittedName>
</protein>
<keyword evidence="2" id="KW-0732">Signal</keyword>
<dbReference type="Gene3D" id="3.10.350.10">
    <property type="entry name" value="LysM domain"/>
    <property type="match status" value="1"/>
</dbReference>